<reference evidence="6" key="1">
    <citation type="submission" date="2022-11" db="UniProtKB">
        <authorList>
            <consortium name="EnsemblMetazoa"/>
        </authorList>
    </citation>
    <scope>IDENTIFICATION</scope>
</reference>
<dbReference type="OrthoDB" id="786951at2759"/>
<dbReference type="PANTHER" id="PTHR21032">
    <property type="entry name" value="G PATCH DOMAIN-CONTAINING PROTEIN 11"/>
    <property type="match status" value="1"/>
</dbReference>
<dbReference type="InterPro" id="IPR025239">
    <property type="entry name" value="DUF4187"/>
</dbReference>
<dbReference type="SMART" id="SM00443">
    <property type="entry name" value="G_patch"/>
    <property type="match status" value="1"/>
</dbReference>
<dbReference type="EnsemblMetazoa" id="XM_038217217.1">
    <property type="protein sequence ID" value="XP_038073145.1"/>
    <property type="gene ID" value="LOC119741462"/>
</dbReference>
<evidence type="ECO:0000256" key="2">
    <source>
        <dbReference type="ARBA" id="ARBA00021978"/>
    </source>
</evidence>
<feature type="region of interest" description="Disordered" evidence="4">
    <location>
        <begin position="31"/>
        <end position="73"/>
    </location>
</feature>
<dbReference type="Proteomes" id="UP000887568">
    <property type="component" value="Unplaced"/>
</dbReference>
<evidence type="ECO:0000313" key="6">
    <source>
        <dbReference type="EnsemblMetazoa" id="XP_038073145.1"/>
    </source>
</evidence>
<organism evidence="6 7">
    <name type="scientific">Patiria miniata</name>
    <name type="common">Bat star</name>
    <name type="synonym">Asterina miniata</name>
    <dbReference type="NCBI Taxonomy" id="46514"/>
    <lineage>
        <taxon>Eukaryota</taxon>
        <taxon>Metazoa</taxon>
        <taxon>Echinodermata</taxon>
        <taxon>Eleutherozoa</taxon>
        <taxon>Asterozoa</taxon>
        <taxon>Asteroidea</taxon>
        <taxon>Valvatacea</taxon>
        <taxon>Valvatida</taxon>
        <taxon>Asterinidae</taxon>
        <taxon>Patiria</taxon>
    </lineage>
</organism>
<evidence type="ECO:0000256" key="3">
    <source>
        <dbReference type="ARBA" id="ARBA00030688"/>
    </source>
</evidence>
<dbReference type="PROSITE" id="PS50174">
    <property type="entry name" value="G_PATCH"/>
    <property type="match status" value="1"/>
</dbReference>
<proteinExistence type="inferred from homology"/>
<dbReference type="GO" id="GO:0000776">
    <property type="term" value="C:kinetochore"/>
    <property type="evidence" value="ECO:0007669"/>
    <property type="project" value="TreeGrafter"/>
</dbReference>
<feature type="compositionally biased region" description="Basic and acidic residues" evidence="4">
    <location>
        <begin position="41"/>
        <end position="70"/>
    </location>
</feature>
<comment type="similarity">
    <text evidence="1">Belongs to the GPATCH11 family.</text>
</comment>
<dbReference type="OMA" id="DYMNMVI"/>
<evidence type="ECO:0000256" key="4">
    <source>
        <dbReference type="SAM" id="MobiDB-lite"/>
    </source>
</evidence>
<evidence type="ECO:0000259" key="5">
    <source>
        <dbReference type="PROSITE" id="PS50174"/>
    </source>
</evidence>
<dbReference type="InterPro" id="IPR039249">
    <property type="entry name" value="GPATCH11"/>
</dbReference>
<dbReference type="SMART" id="SM01173">
    <property type="entry name" value="DUF4187"/>
    <property type="match status" value="1"/>
</dbReference>
<dbReference type="AlphaFoldDB" id="A0A914BBC6"/>
<dbReference type="GO" id="GO:0003676">
    <property type="term" value="F:nucleic acid binding"/>
    <property type="evidence" value="ECO:0007669"/>
    <property type="project" value="InterPro"/>
</dbReference>
<dbReference type="RefSeq" id="XP_038073145.1">
    <property type="nucleotide sequence ID" value="XM_038217217.1"/>
</dbReference>
<dbReference type="CTD" id="253635"/>
<dbReference type="Pfam" id="PF13821">
    <property type="entry name" value="DUF4187"/>
    <property type="match status" value="1"/>
</dbReference>
<feature type="region of interest" description="Disordered" evidence="4">
    <location>
        <begin position="190"/>
        <end position="231"/>
    </location>
</feature>
<feature type="region of interest" description="Disordered" evidence="4">
    <location>
        <begin position="95"/>
        <end position="121"/>
    </location>
</feature>
<sequence length="273" mass="31829">MQMQSVGIMADDEDDYMSDSFLVETKTTTPGLVWGKHNHKKQQEAKHKAINEQHRAKFKPVKEREQENRLKGLGSALSSQNKGFALLEKMGYKQGMGMGKKESGRSEPIPVEIKTGRGGLGRETEIKDQQERRRLQYQQAVKHRAARELEYRQDFMQRMSNKFSDKETEKDLDKSQKACEHLDRLQGVEEPVEPWYWPKPPAEVLEEDEEEEEEEEEEEKEEPGSQIPAAEKLAHLTSYLRRRHRYCIWCGTSFDDNKDFEDNCPGETAEDHR</sequence>
<name>A0A914BBC6_PATMI</name>
<dbReference type="InterPro" id="IPR000467">
    <property type="entry name" value="G_patch_dom"/>
</dbReference>
<feature type="region of interest" description="Disordered" evidence="4">
    <location>
        <begin position="252"/>
        <end position="273"/>
    </location>
</feature>
<evidence type="ECO:0000256" key="1">
    <source>
        <dbReference type="ARBA" id="ARBA00007140"/>
    </source>
</evidence>
<feature type="compositionally biased region" description="Acidic residues" evidence="4">
    <location>
        <begin position="204"/>
        <end position="221"/>
    </location>
</feature>
<dbReference type="GeneID" id="119741462"/>
<keyword evidence="7" id="KW-1185">Reference proteome</keyword>
<accession>A0A914BBC6</accession>
<dbReference type="Pfam" id="PF01585">
    <property type="entry name" value="G-patch"/>
    <property type="match status" value="1"/>
</dbReference>
<dbReference type="PANTHER" id="PTHR21032:SF0">
    <property type="entry name" value="G PATCH DOMAIN-CONTAINING PROTEIN 11"/>
    <property type="match status" value="1"/>
</dbReference>
<protein>
    <recommendedName>
        <fullName evidence="2">G patch domain-containing protein 11</fullName>
    </recommendedName>
    <alternativeName>
        <fullName evidence="3">Coiled-coil domain-containing protein 75</fullName>
    </alternativeName>
</protein>
<feature type="domain" description="G-patch" evidence="5">
    <location>
        <begin position="79"/>
        <end position="125"/>
    </location>
</feature>
<evidence type="ECO:0000313" key="7">
    <source>
        <dbReference type="Proteomes" id="UP000887568"/>
    </source>
</evidence>